<dbReference type="Proteomes" id="UP001358586">
    <property type="component" value="Chromosome 8"/>
</dbReference>
<accession>A0ABR0P700</accession>
<keyword evidence="2" id="KW-1185">Reference proteome</keyword>
<protein>
    <submittedName>
        <fullName evidence="1">Uncharacterized protein</fullName>
    </submittedName>
</protein>
<dbReference type="EMBL" id="JARKNE010000008">
    <property type="protein sequence ID" value="KAK5814106.1"/>
    <property type="molecule type" value="Genomic_DNA"/>
</dbReference>
<evidence type="ECO:0000313" key="2">
    <source>
        <dbReference type="Proteomes" id="UP001358586"/>
    </source>
</evidence>
<sequence>MKVLTVDDRGSGGSKVAGIRQIVRLKEILQKWQNVALGLRPSAPRSGDGPRSGWGAVSKGHNFASACEQNAPVMDQQHALSRGCGMAFSS</sequence>
<comment type="caution">
    <text evidence="1">The sequence shown here is derived from an EMBL/GenBank/DDBJ whole genome shotgun (WGS) entry which is preliminary data.</text>
</comment>
<proteinExistence type="predicted"/>
<name>A0ABR0P700_GOSAR</name>
<evidence type="ECO:0000313" key="1">
    <source>
        <dbReference type="EMBL" id="KAK5814106.1"/>
    </source>
</evidence>
<organism evidence="1 2">
    <name type="scientific">Gossypium arboreum</name>
    <name type="common">Tree cotton</name>
    <name type="synonym">Gossypium nanking</name>
    <dbReference type="NCBI Taxonomy" id="29729"/>
    <lineage>
        <taxon>Eukaryota</taxon>
        <taxon>Viridiplantae</taxon>
        <taxon>Streptophyta</taxon>
        <taxon>Embryophyta</taxon>
        <taxon>Tracheophyta</taxon>
        <taxon>Spermatophyta</taxon>
        <taxon>Magnoliopsida</taxon>
        <taxon>eudicotyledons</taxon>
        <taxon>Gunneridae</taxon>
        <taxon>Pentapetalae</taxon>
        <taxon>rosids</taxon>
        <taxon>malvids</taxon>
        <taxon>Malvales</taxon>
        <taxon>Malvaceae</taxon>
        <taxon>Malvoideae</taxon>
        <taxon>Gossypium</taxon>
    </lineage>
</organism>
<reference evidence="1 2" key="1">
    <citation type="submission" date="2023-03" db="EMBL/GenBank/DDBJ databases">
        <title>WGS of Gossypium arboreum.</title>
        <authorList>
            <person name="Yu D."/>
        </authorList>
    </citation>
    <scope>NUCLEOTIDE SEQUENCE [LARGE SCALE GENOMIC DNA]</scope>
    <source>
        <tissue evidence="1">Leaf</tissue>
    </source>
</reference>
<gene>
    <name evidence="1" type="ORF">PVK06_029558</name>
</gene>